<keyword evidence="3" id="KW-1185">Reference proteome</keyword>
<evidence type="ECO:0000313" key="2">
    <source>
        <dbReference type="EMBL" id="KGF52629.1"/>
    </source>
</evidence>
<dbReference type="InterPro" id="IPR017938">
    <property type="entry name" value="Riboflavin_synthase-like_b-brl"/>
</dbReference>
<gene>
    <name evidence="2" type="ORF">HMPREF9302_03405</name>
</gene>
<dbReference type="SUPFAM" id="SSF51971">
    <property type="entry name" value="Nucleotide-binding domain"/>
    <property type="match status" value="1"/>
</dbReference>
<dbReference type="Gene3D" id="1.10.1060.10">
    <property type="entry name" value="Alpha-helical ferredoxin"/>
    <property type="match status" value="1"/>
</dbReference>
<dbReference type="InterPro" id="IPR019480">
    <property type="entry name" value="Dihydroorotate_DH_Fe-S-bd"/>
</dbReference>
<sequence length="766" mass="83823">MNKILSKNQLAAHTFNIEVEAPLIARSYRAGNFVIIRIEDKSERLPISVSKVNPERGSITIVVKEVNHSTARLVSLEPGDTIKDIVGPLGTPIKIETYGTILFVCDDIGSAIAIPIISALKKANNRILVLLSSEDEGIGLMMENIREVADAVFYIGANNDDITESLKTALTNNKVDKIICISTQKFMHQSSIFSIKYQIPCDVYLRTIMVDGTGMCGACRLTIGGKIRFVCIDGPWFDGCKINWEELIMRTSDVKALKIEEKKPNYTINDFDKNTINLIQEDDALELLSNRKTEWREALRKQIKSKDRMALEHIPVPTLDPIYRATTRIEEVAKGYTTQMATAEAHRCLDCSNPGCVKGCPVSNDIPAFIKNIERGNILGAYKVLRNTSSLPAICGRVCPHEKQCEGGCIHNKISGKPVSIGGLERYVADSVREQHIQIDTPSVAKNGIKVAVVGSGPAGLSFAGEMIKKGFSVFVFEALHELGGVLKYGIPEFRLPNKIVDIEIDNLRKSGVHFFTDVVVGKTITIESLKKRGFKGFFIGSGAGVPNFMGIQGENAVNVLSSNEFLARINLMDATNPKAETSLYVGKKIIVVGGGNTAMDACRMARRLGAEVTVVYRRSEMEMPAGRIEILQAKEEGIKLLTLHNPKKYIIDKKGYVTNAILDVMELGEPDESGRRSPKTTGKEIIIECDQVIVAVGTSPNPLVPRSIKGLKLGWKDTIVVDNNRQSSCSEIYAGGDIVNGPATVVLAMGDGRKAAKAMAEQLMI</sequence>
<dbReference type="Gene3D" id="3.50.50.60">
    <property type="entry name" value="FAD/NAD(P)-binding domain"/>
    <property type="match status" value="2"/>
</dbReference>
<accession>A0A096D520</accession>
<dbReference type="AlphaFoldDB" id="A0A096D520"/>
<dbReference type="NCBIfam" id="NF004862">
    <property type="entry name" value="PRK06222.1"/>
    <property type="match status" value="1"/>
</dbReference>
<reference evidence="2 3" key="1">
    <citation type="submission" date="2014-07" db="EMBL/GenBank/DDBJ databases">
        <authorList>
            <person name="McCorrison J."/>
            <person name="Sanka R."/>
            <person name="Torralba M."/>
            <person name="Gillis M."/>
            <person name="Haft D.H."/>
            <person name="Methe B."/>
            <person name="Sutton G."/>
            <person name="Nelson K.E."/>
        </authorList>
    </citation>
    <scope>NUCLEOTIDE SEQUENCE [LARGE SCALE GENOMIC DNA]</scope>
    <source>
        <strain evidence="2 3">DNF00058</strain>
    </source>
</reference>
<dbReference type="EMBL" id="JRNU01000010">
    <property type="protein sequence ID" value="KGF52629.1"/>
    <property type="molecule type" value="Genomic_DNA"/>
</dbReference>
<evidence type="ECO:0000313" key="3">
    <source>
        <dbReference type="Proteomes" id="UP000029614"/>
    </source>
</evidence>
<dbReference type="SUPFAM" id="SSF63380">
    <property type="entry name" value="Riboflavin synthase domain-like"/>
    <property type="match status" value="1"/>
</dbReference>
<dbReference type="NCBIfam" id="TIGR01316">
    <property type="entry name" value="gltA"/>
    <property type="match status" value="1"/>
</dbReference>
<dbReference type="RefSeq" id="WP_036854651.1">
    <property type="nucleotide sequence ID" value="NZ_JRNU01000010.1"/>
</dbReference>
<evidence type="ECO:0000259" key="1">
    <source>
        <dbReference type="PROSITE" id="PS51384"/>
    </source>
</evidence>
<dbReference type="PRINTS" id="PR00419">
    <property type="entry name" value="ADXRDTASE"/>
</dbReference>
<dbReference type="InterPro" id="IPR006004">
    <property type="entry name" value="SudA-like"/>
</dbReference>
<dbReference type="PANTHER" id="PTHR42783:SF3">
    <property type="entry name" value="GLUTAMATE SYNTHASE [NADPH] SMALL CHAIN-RELATED"/>
    <property type="match status" value="1"/>
</dbReference>
<dbReference type="Pfam" id="PF14691">
    <property type="entry name" value="Fer4_20"/>
    <property type="match status" value="1"/>
</dbReference>
<dbReference type="SUPFAM" id="SSF46548">
    <property type="entry name" value="alpha-helical ferredoxin"/>
    <property type="match status" value="1"/>
</dbReference>
<organism evidence="2 3">
    <name type="scientific">Prevotella amnii DNF00058</name>
    <dbReference type="NCBI Taxonomy" id="1401066"/>
    <lineage>
        <taxon>Bacteria</taxon>
        <taxon>Pseudomonadati</taxon>
        <taxon>Bacteroidota</taxon>
        <taxon>Bacteroidia</taxon>
        <taxon>Bacteroidales</taxon>
        <taxon>Prevotellaceae</taxon>
        <taxon>Prevotella</taxon>
    </lineage>
</organism>
<dbReference type="Pfam" id="PF07992">
    <property type="entry name" value="Pyr_redox_2"/>
    <property type="match status" value="1"/>
</dbReference>
<proteinExistence type="predicted"/>
<dbReference type="InterPro" id="IPR039261">
    <property type="entry name" value="FNR_nucleotide-bd"/>
</dbReference>
<dbReference type="PANTHER" id="PTHR42783">
    <property type="entry name" value="GLUTAMATE SYNTHASE [NADPH] SMALL CHAIN"/>
    <property type="match status" value="1"/>
</dbReference>
<dbReference type="PROSITE" id="PS51384">
    <property type="entry name" value="FAD_FR"/>
    <property type="match status" value="1"/>
</dbReference>
<dbReference type="InterPro" id="IPR036188">
    <property type="entry name" value="FAD/NAD-bd_sf"/>
</dbReference>
<name>A0A096D520_9BACT</name>
<feature type="domain" description="FAD-binding FR-type" evidence="1">
    <location>
        <begin position="1"/>
        <end position="95"/>
    </location>
</feature>
<dbReference type="GO" id="GO:0051536">
    <property type="term" value="F:iron-sulfur cluster binding"/>
    <property type="evidence" value="ECO:0007669"/>
    <property type="project" value="InterPro"/>
</dbReference>
<dbReference type="Gene3D" id="3.40.50.80">
    <property type="entry name" value="Nucleotide-binding domain of ferredoxin-NADP reductase (FNR) module"/>
    <property type="match status" value="1"/>
</dbReference>
<protein>
    <submittedName>
        <fullName evidence="2">2-polyprenylphenol hydroxylase</fullName>
    </submittedName>
</protein>
<dbReference type="GO" id="GO:0016491">
    <property type="term" value="F:oxidoreductase activity"/>
    <property type="evidence" value="ECO:0007669"/>
    <property type="project" value="InterPro"/>
</dbReference>
<dbReference type="Pfam" id="PF10418">
    <property type="entry name" value="DHODB_Fe-S_bind"/>
    <property type="match status" value="1"/>
</dbReference>
<dbReference type="InterPro" id="IPR023753">
    <property type="entry name" value="FAD/NAD-binding_dom"/>
</dbReference>
<dbReference type="Gene3D" id="2.40.30.10">
    <property type="entry name" value="Translation factors"/>
    <property type="match status" value="1"/>
</dbReference>
<comment type="caution">
    <text evidence="2">The sequence shown here is derived from an EMBL/GenBank/DDBJ whole genome shotgun (WGS) entry which is preliminary data.</text>
</comment>
<dbReference type="InterPro" id="IPR028261">
    <property type="entry name" value="DPD_II"/>
</dbReference>
<dbReference type="InterPro" id="IPR017927">
    <property type="entry name" value="FAD-bd_FR_type"/>
</dbReference>
<dbReference type="Proteomes" id="UP000029614">
    <property type="component" value="Unassembled WGS sequence"/>
</dbReference>
<dbReference type="SUPFAM" id="SSF52343">
    <property type="entry name" value="Ferredoxin reductase-like, C-terminal NADP-linked domain"/>
    <property type="match status" value="1"/>
</dbReference>
<dbReference type="OrthoDB" id="9803192at2"/>
<dbReference type="CDD" id="cd06219">
    <property type="entry name" value="DHOD_e_trans_like1"/>
    <property type="match status" value="1"/>
</dbReference>
<dbReference type="InterPro" id="IPR009051">
    <property type="entry name" value="Helical_ferredxn"/>
</dbReference>